<feature type="region of interest" description="Disordered" evidence="1">
    <location>
        <begin position="244"/>
        <end position="316"/>
    </location>
</feature>
<dbReference type="InParanoid" id="A0A1V9Y1R5"/>
<dbReference type="EMBL" id="MNPL01000866">
    <property type="protein sequence ID" value="OQR79633.1"/>
    <property type="molecule type" value="Genomic_DNA"/>
</dbReference>
<comment type="caution">
    <text evidence="2">The sequence shown here is derived from an EMBL/GenBank/DDBJ whole genome shotgun (WGS) entry which is preliminary data.</text>
</comment>
<feature type="region of interest" description="Disordered" evidence="1">
    <location>
        <begin position="82"/>
        <end position="102"/>
    </location>
</feature>
<feature type="non-terminal residue" evidence="2">
    <location>
        <position position="1"/>
    </location>
</feature>
<feature type="region of interest" description="Disordered" evidence="1">
    <location>
        <begin position="121"/>
        <end position="166"/>
    </location>
</feature>
<organism evidence="2 3">
    <name type="scientific">Tropilaelaps mercedesae</name>
    <dbReference type="NCBI Taxonomy" id="418985"/>
    <lineage>
        <taxon>Eukaryota</taxon>
        <taxon>Metazoa</taxon>
        <taxon>Ecdysozoa</taxon>
        <taxon>Arthropoda</taxon>
        <taxon>Chelicerata</taxon>
        <taxon>Arachnida</taxon>
        <taxon>Acari</taxon>
        <taxon>Parasitiformes</taxon>
        <taxon>Mesostigmata</taxon>
        <taxon>Gamasina</taxon>
        <taxon>Dermanyssoidea</taxon>
        <taxon>Laelapidae</taxon>
        <taxon>Tropilaelaps</taxon>
    </lineage>
</organism>
<dbReference type="AlphaFoldDB" id="A0A1V9Y1R5"/>
<proteinExistence type="predicted"/>
<feature type="non-terminal residue" evidence="2">
    <location>
        <position position="316"/>
    </location>
</feature>
<evidence type="ECO:0000256" key="1">
    <source>
        <dbReference type="SAM" id="MobiDB-lite"/>
    </source>
</evidence>
<feature type="compositionally biased region" description="Low complexity" evidence="1">
    <location>
        <begin position="250"/>
        <end position="261"/>
    </location>
</feature>
<feature type="compositionally biased region" description="Low complexity" evidence="1">
    <location>
        <begin position="277"/>
        <end position="296"/>
    </location>
</feature>
<protein>
    <submittedName>
        <fullName evidence="2">Uncharacterized protein</fullName>
    </submittedName>
</protein>
<evidence type="ECO:0000313" key="2">
    <source>
        <dbReference type="EMBL" id="OQR79633.1"/>
    </source>
</evidence>
<feature type="region of interest" description="Disordered" evidence="1">
    <location>
        <begin position="1"/>
        <end position="42"/>
    </location>
</feature>
<evidence type="ECO:0000313" key="3">
    <source>
        <dbReference type="Proteomes" id="UP000192247"/>
    </source>
</evidence>
<feature type="compositionally biased region" description="Low complexity" evidence="1">
    <location>
        <begin position="125"/>
        <end position="136"/>
    </location>
</feature>
<keyword evidence="3" id="KW-1185">Reference proteome</keyword>
<feature type="compositionally biased region" description="Low complexity" evidence="1">
    <location>
        <begin position="9"/>
        <end position="24"/>
    </location>
</feature>
<sequence length="316" mass="33220">RAELRQYDELSTVSEVSEENSTSEHQVTERYTPTSSCGSTGTIKRIYHRAESPQRKYFQESHNEASVLDRDSVDLKDMSAELNASNDSGGTCIEVTPNDSADSLSMTFKSEEIRAIMCGAGGKATLGPSTPATTTTERQEQKDRAMTATTASPDPSVARGEEGSSVVIERSAPVEQSAPSSANNETAILSHPFASARVITVSAEIHQRGPTHEMNPRAVTAVATAASCRNSAASRGDANTALLSKEQQHPSVGVVPTVGSVARSGVTRLTESGPKEGSSTEPGTPSSTPTSNSSSSGRKERQNANSSDTPSGTKRS</sequence>
<feature type="compositionally biased region" description="Polar residues" evidence="1">
    <location>
        <begin position="303"/>
        <end position="316"/>
    </location>
</feature>
<feature type="compositionally biased region" description="Polar residues" evidence="1">
    <location>
        <begin position="29"/>
        <end position="42"/>
    </location>
</feature>
<gene>
    <name evidence="2" type="ORF">BIW11_05595</name>
</gene>
<accession>A0A1V9Y1R5</accession>
<dbReference type="Proteomes" id="UP000192247">
    <property type="component" value="Unassembled WGS sequence"/>
</dbReference>
<reference evidence="2 3" key="1">
    <citation type="journal article" date="2017" name="Gigascience">
        <title>Draft genome of the honey bee ectoparasitic mite, Tropilaelaps mercedesae, is shaped by the parasitic life history.</title>
        <authorList>
            <person name="Dong X."/>
            <person name="Armstrong S.D."/>
            <person name="Xia D."/>
            <person name="Makepeace B.L."/>
            <person name="Darby A.C."/>
            <person name="Kadowaki T."/>
        </authorList>
    </citation>
    <scope>NUCLEOTIDE SEQUENCE [LARGE SCALE GENOMIC DNA]</scope>
    <source>
        <strain evidence="2">Wuxi-XJTLU</strain>
    </source>
</reference>
<name>A0A1V9Y1R5_9ACAR</name>